<dbReference type="SFLD" id="SFLDG00180">
    <property type="entry name" value="muconate_cycloisomerase"/>
    <property type="match status" value="1"/>
</dbReference>
<evidence type="ECO:0000256" key="3">
    <source>
        <dbReference type="ARBA" id="ARBA00023235"/>
    </source>
</evidence>
<organism evidence="5 6">
    <name type="scientific">Yinghuangia aomiensis</name>
    <dbReference type="NCBI Taxonomy" id="676205"/>
    <lineage>
        <taxon>Bacteria</taxon>
        <taxon>Bacillati</taxon>
        <taxon>Actinomycetota</taxon>
        <taxon>Actinomycetes</taxon>
        <taxon>Kitasatosporales</taxon>
        <taxon>Streptomycetaceae</taxon>
        <taxon>Yinghuangia</taxon>
    </lineage>
</organism>
<dbReference type="SUPFAM" id="SSF54826">
    <property type="entry name" value="Enolase N-terminal domain-like"/>
    <property type="match status" value="1"/>
</dbReference>
<dbReference type="CDD" id="cd04301">
    <property type="entry name" value="NAT_SF"/>
    <property type="match status" value="1"/>
</dbReference>
<dbReference type="Gene3D" id="3.30.390.10">
    <property type="entry name" value="Enolase-like, N-terminal domain"/>
    <property type="match status" value="1"/>
</dbReference>
<dbReference type="Proteomes" id="UP001500466">
    <property type="component" value="Unassembled WGS sequence"/>
</dbReference>
<evidence type="ECO:0000256" key="2">
    <source>
        <dbReference type="ARBA" id="ARBA00022723"/>
    </source>
</evidence>
<sequence>MTTAGGVAAGVGLRTAGAGDLAAMAEVFVHAWRSGYRGVVPDEVIDAMEPSGVAGDLAAGLDNPRLATVLAVGADGSPVGFTRFGEDAEHVDGAYLAALYVHPAAGGLGVGRTLLRHALDAMPDRDVRLWVFEANSRARDVYERAGFRLEGPRRTDPRWRTPQVLMRRPARNRPRPLPPLPDLELPPVDGLSSAVVRRPLRRPFRTALRTVRALSAIEVSLHTSSGIRAVGTTVATPAITGDTEESILAALHGPITRALRRGPRTLAEAVDAIGAAAAGVPSARAAADLALHHLAAEYAGLGGSGDPAPGGGAASAGAASGDPAEAGWLPALLGNAAAPVRSDLTVSVDSPSAMAAAAREAVAEGFDTLKLKLADPEADVQRVAAVHAALGGGDRATVLRVDANQAWSPADAVRVLDGIAALGIDLELVEQPVRADDIAGLAAVRRASPWPVLADESVFTAEDVRRIADASAADLVNLKLLKCGGLGPARDVVAACAETGLGLVVGCMLEPAEGVAAARHLAAAATEGPMAHDLDAGWWAAV</sequence>
<dbReference type="Gene3D" id="3.20.20.120">
    <property type="entry name" value="Enolase-like C-terminal domain"/>
    <property type="match status" value="1"/>
</dbReference>
<evidence type="ECO:0000259" key="4">
    <source>
        <dbReference type="PROSITE" id="PS51186"/>
    </source>
</evidence>
<comment type="caution">
    <text evidence="5">The sequence shown here is derived from an EMBL/GenBank/DDBJ whole genome shotgun (WGS) entry which is preliminary data.</text>
</comment>
<dbReference type="Pfam" id="PF02746">
    <property type="entry name" value="MR_MLE_N"/>
    <property type="match status" value="1"/>
</dbReference>
<name>A0ABP9I284_9ACTN</name>
<dbReference type="SUPFAM" id="SSF55729">
    <property type="entry name" value="Acyl-CoA N-acyltransferases (Nat)"/>
    <property type="match status" value="1"/>
</dbReference>
<keyword evidence="2" id="KW-0479">Metal-binding</keyword>
<dbReference type="SFLD" id="SFLDS00001">
    <property type="entry name" value="Enolase"/>
    <property type="match status" value="1"/>
</dbReference>
<dbReference type="PROSITE" id="PS51186">
    <property type="entry name" value="GNAT"/>
    <property type="match status" value="1"/>
</dbReference>
<dbReference type="SMART" id="SM00922">
    <property type="entry name" value="MR_MLE"/>
    <property type="match status" value="1"/>
</dbReference>
<dbReference type="InterPro" id="IPR029065">
    <property type="entry name" value="Enolase_C-like"/>
</dbReference>
<dbReference type="SUPFAM" id="SSF51604">
    <property type="entry name" value="Enolase C-terminal domain-like"/>
    <property type="match status" value="1"/>
</dbReference>
<dbReference type="InterPro" id="IPR013341">
    <property type="entry name" value="Mandelate_racemase_N_dom"/>
</dbReference>
<reference evidence="6" key="1">
    <citation type="journal article" date="2019" name="Int. J. Syst. Evol. Microbiol.">
        <title>The Global Catalogue of Microorganisms (GCM) 10K type strain sequencing project: providing services to taxonomists for standard genome sequencing and annotation.</title>
        <authorList>
            <consortium name="The Broad Institute Genomics Platform"/>
            <consortium name="The Broad Institute Genome Sequencing Center for Infectious Disease"/>
            <person name="Wu L."/>
            <person name="Ma J."/>
        </authorList>
    </citation>
    <scope>NUCLEOTIDE SEQUENCE [LARGE SCALE GENOMIC DNA]</scope>
    <source>
        <strain evidence="6">JCM 17986</strain>
    </source>
</reference>
<dbReference type="InterPro" id="IPR036849">
    <property type="entry name" value="Enolase-like_C_sf"/>
</dbReference>
<evidence type="ECO:0000313" key="5">
    <source>
        <dbReference type="EMBL" id="GAA4984830.1"/>
    </source>
</evidence>
<feature type="domain" description="N-acetyltransferase" evidence="4">
    <location>
        <begin position="11"/>
        <end position="171"/>
    </location>
</feature>
<proteinExistence type="inferred from homology"/>
<dbReference type="Pfam" id="PF00583">
    <property type="entry name" value="Acetyltransf_1"/>
    <property type="match status" value="1"/>
</dbReference>
<dbReference type="RefSeq" id="WP_345679233.1">
    <property type="nucleotide sequence ID" value="NZ_BAABHS010000029.1"/>
</dbReference>
<dbReference type="InterPro" id="IPR000182">
    <property type="entry name" value="GNAT_dom"/>
</dbReference>
<evidence type="ECO:0000256" key="1">
    <source>
        <dbReference type="ARBA" id="ARBA00008031"/>
    </source>
</evidence>
<dbReference type="EMBL" id="BAABHS010000029">
    <property type="protein sequence ID" value="GAA4984830.1"/>
    <property type="molecule type" value="Genomic_DNA"/>
</dbReference>
<dbReference type="Pfam" id="PF13378">
    <property type="entry name" value="MR_MLE_C"/>
    <property type="match status" value="1"/>
</dbReference>
<gene>
    <name evidence="5" type="ORF">GCM10023205_63810</name>
</gene>
<dbReference type="InterPro" id="IPR013342">
    <property type="entry name" value="Mandelate_racemase_C"/>
</dbReference>
<dbReference type="PANTHER" id="PTHR48073">
    <property type="entry name" value="O-SUCCINYLBENZOATE SYNTHASE-RELATED"/>
    <property type="match status" value="1"/>
</dbReference>
<evidence type="ECO:0000313" key="6">
    <source>
        <dbReference type="Proteomes" id="UP001500466"/>
    </source>
</evidence>
<dbReference type="Gene3D" id="3.40.630.30">
    <property type="match status" value="1"/>
</dbReference>
<comment type="similarity">
    <text evidence="1">Belongs to the mandelate racemase/muconate lactonizing enzyme family.</text>
</comment>
<keyword evidence="6" id="KW-1185">Reference proteome</keyword>
<dbReference type="InterPro" id="IPR016181">
    <property type="entry name" value="Acyl_CoA_acyltransferase"/>
</dbReference>
<dbReference type="InterPro" id="IPR029017">
    <property type="entry name" value="Enolase-like_N"/>
</dbReference>
<protein>
    <recommendedName>
        <fullName evidence="4">N-acetyltransferase domain-containing protein</fullName>
    </recommendedName>
</protein>
<keyword evidence="3" id="KW-0413">Isomerase</keyword>
<dbReference type="PANTHER" id="PTHR48073:SF2">
    <property type="entry name" value="O-SUCCINYLBENZOATE SYNTHASE"/>
    <property type="match status" value="1"/>
</dbReference>
<accession>A0ABP9I284</accession>